<dbReference type="PANTHER" id="PTHR19376">
    <property type="entry name" value="DNA-DIRECTED RNA POLYMERASE"/>
    <property type="match status" value="1"/>
</dbReference>
<evidence type="ECO:0000256" key="5">
    <source>
        <dbReference type="ARBA" id="ARBA00022695"/>
    </source>
</evidence>
<keyword evidence="10" id="KW-0539">Nucleus</keyword>
<feature type="compositionally biased region" description="Polar residues" evidence="12">
    <location>
        <begin position="1810"/>
        <end position="1822"/>
    </location>
</feature>
<dbReference type="Gene3D" id="6.20.50.80">
    <property type="match status" value="1"/>
</dbReference>
<dbReference type="InterPro" id="IPR007080">
    <property type="entry name" value="RNA_pol_Rpb1_1"/>
</dbReference>
<name>A0A6G1SD80_9ACAR</name>
<evidence type="ECO:0000256" key="11">
    <source>
        <dbReference type="RuleBase" id="RU004279"/>
    </source>
</evidence>
<dbReference type="GO" id="GO:0006351">
    <property type="term" value="P:DNA-templated transcription"/>
    <property type="evidence" value="ECO:0007669"/>
    <property type="project" value="InterPro"/>
</dbReference>
<keyword evidence="4 11" id="KW-0808">Transferase</keyword>
<dbReference type="CDD" id="cd01435">
    <property type="entry name" value="RNAP_I_RPA1_N"/>
    <property type="match status" value="1"/>
</dbReference>
<protein>
    <recommendedName>
        <fullName evidence="11">DNA-directed RNA polymerase subunit</fullName>
        <ecNumber evidence="11">2.7.7.6</ecNumber>
    </recommendedName>
</protein>
<evidence type="ECO:0000256" key="4">
    <source>
        <dbReference type="ARBA" id="ARBA00022679"/>
    </source>
</evidence>
<dbReference type="Pfam" id="PF04983">
    <property type="entry name" value="RNA_pol_Rpb1_3"/>
    <property type="match status" value="1"/>
</dbReference>
<keyword evidence="8" id="KW-0460">Magnesium</keyword>
<feature type="compositionally biased region" description="Polar residues" evidence="12">
    <location>
        <begin position="248"/>
        <end position="259"/>
    </location>
</feature>
<dbReference type="EC" id="2.7.7.6" evidence="11"/>
<dbReference type="Pfam" id="PF00623">
    <property type="entry name" value="RNA_pol_Rpb1_2"/>
    <property type="match status" value="1"/>
</dbReference>
<comment type="similarity">
    <text evidence="2 11">Belongs to the RNA polymerase beta' chain family.</text>
</comment>
<dbReference type="GO" id="GO:0005736">
    <property type="term" value="C:RNA polymerase I complex"/>
    <property type="evidence" value="ECO:0007669"/>
    <property type="project" value="TreeGrafter"/>
</dbReference>
<dbReference type="Gene3D" id="3.30.70.2850">
    <property type="match status" value="1"/>
</dbReference>
<dbReference type="Gene3D" id="3.30.1490.180">
    <property type="entry name" value="RNA polymerase ii"/>
    <property type="match status" value="1"/>
</dbReference>
<dbReference type="GO" id="GO:0046872">
    <property type="term" value="F:metal ion binding"/>
    <property type="evidence" value="ECO:0007669"/>
    <property type="project" value="UniProtKB-KW"/>
</dbReference>
<sequence length="1838" mass="207546">MAADCPPIINYVDKASFNILSKKEIKQISVKKLTEPKSFEKAGKLNEEGLYSRALGPIKRFELCTTCHQSDIYCPGHYGHVELSLPVYHPMLVQTMYQILTKACLDCYRFRMSPPDLILFLAQLEALNCGFDHLVDHLSETAKDLCRGEKPSEYMNSVLKARLDQMLQDEREKVPNFECQQRPQQRSIVERLSQLFRNFINGKLIKPQKLCPHCNEKKTTTSLHDQSVILIGANVGKTLGKSAKTKSTKQQGESHSAKTTDNLHYLKTDEKKILTPVGVRHIFRKLWETEKKTMKRIFHFLDFDHKVELIDDRSLDKETDLKKRLKQESDIFVPTDLFFIDTILVPPPKFRPPMTQQGYSFEGPRTAAISAVMKNSVVVGNCLDNMIKEVDEVEAEKMQPKLQTYWKELQISVHCLYDNEMDKYGQRKYPGLKQLIDKKEGLFRKNMMGKRVNFAARSVISPDPNISVDQIGVPLVFAKVLTYPQPVTAWNIEELRQAVKNGPHNYPGACSIVTDDGITISLTKESVRMNIANRLNHFPRNPRFSRTNKVGPQVTIVNRHLLSGDVLLFNRQPTLHKPSIMAFRARVLPNEKGFRLHYANCKSFNADFDGDEMNAHLPQSELARSEAYNIASVNYQYLVPKDGSPLGGLIQDHVVAVCIMTRRDQFYDKEHYDQLCFCALNFMEKQIKLEPPAIIKPVPLWTGKQVITTIIRNCTPAGKCPPTLKIKSKVGPKIMHVKPEFEQLSDCHVYIKDGELLTGLMDKSNVGATQYGLVHTCYELYGGRTSSDMMSAFARLSTWFLQLYEGFTLGIADILVEDDAEQDRFDIIKKSLTVGNESAAEALNLAGKFLDDSQLEDKLREAHSDRDPLPMKKLDAAMKKRTDDISSSISNRCLPEGLIVRFPHNNLQMMIQSGAKGGTVNALQISCLLGQIELEGRRVPLSMSGRSLPSFKPYDTSPKAGGFVSGRFLTGIQPQEFFFHCMAGREGLIDTAVKTSRSGYLQRCLIKHLEGLTVHYDQTVRDSCGSVVQFLYGEDGLDITRCQMLKDKAFSSLIDNYKIIKPSDEELQMLNKAKEVYEEDVITRTEDIQQWVEKNGNDRVRRLRGSGFLDFQAFILKNPTEHEKVFGHYNRPLGPAQEIDLTGPDIDINMETQLGTTSIPPIKQETGDHEITTISDCDVSGDSSSFVKNESATEVPTSATQMLVASTPTWKKDMILQAWYALSFKEKRKWNRDWDLCPDPLTALMNPGSHYGVVPEKLDERIEEFVRENPHLVMNPASLIGCFNDDPSGGGSMDQETFIDCDTNPELSNTLHNLYKQVHTGRSKPKITKHEFYNLCYNLYMKMLAQPGEAVGLLAAQSIGEPSTQMTLNTFHFAGRGEMNVTLGIPRLREILMTASANIGTPSMDLPLLPVLYDEQGYELNEEETENQAMEVKLALNAVRLSDVLEYVDITEQLIDHVTCQKPASQGRRTLGRKRMKIDNKTESRAIQYTFVFSFLPSKYYRHEFTTTSKQIMHFMDNVFKNQLIDTITKRQRRLEQAELLFDQSSRRRREEVEDPAGNQAVDGEEQEGDLHEHGAASEDELTDEGQETEADDDDGPANSSGLKSNPEKVDQIVNSKHKYTLVFTVKQMATRLDMGSLIKAEARRTFIHRVGNIQRALIVKDLSAKARGAKCDKMIKTEGVSLLSLVRFGHIIDLNAIYSNDIHAIARTYGIEAAGQAIRREMANVFAVYGIEVDPRHLSLIADYMTYNGSIRGMNRMSMEASASPFQQMSYESTLRYLKWAAILGLSDDIKSPSAALVFGRPTKGGTGLFTTRTSPISKPTYSAPKPPCPTEPELTW</sequence>
<comment type="subcellular location">
    <subcellularLocation>
        <location evidence="1">Nucleus</location>
    </subcellularLocation>
</comment>
<proteinExistence type="inferred from homology"/>
<dbReference type="InterPro" id="IPR038120">
    <property type="entry name" value="Rpb1_funnel_sf"/>
</dbReference>
<evidence type="ECO:0000256" key="10">
    <source>
        <dbReference type="ARBA" id="ARBA00023242"/>
    </source>
</evidence>
<dbReference type="InterPro" id="IPR006592">
    <property type="entry name" value="RNA_pol_N"/>
</dbReference>
<accession>A0A6G1SD80</accession>
<dbReference type="GO" id="GO:0003899">
    <property type="term" value="F:DNA-directed RNA polymerase activity"/>
    <property type="evidence" value="ECO:0007669"/>
    <property type="project" value="UniProtKB-EC"/>
</dbReference>
<keyword evidence="6" id="KW-0479">Metal-binding</keyword>
<dbReference type="EMBL" id="GGYP01003548">
    <property type="protein sequence ID" value="MDE48319.1"/>
    <property type="molecule type" value="Transcribed_RNA"/>
</dbReference>
<organism evidence="14">
    <name type="scientific">Aceria tosichella</name>
    <name type="common">wheat curl mite</name>
    <dbReference type="NCBI Taxonomy" id="561515"/>
    <lineage>
        <taxon>Eukaryota</taxon>
        <taxon>Metazoa</taxon>
        <taxon>Ecdysozoa</taxon>
        <taxon>Arthropoda</taxon>
        <taxon>Chelicerata</taxon>
        <taxon>Arachnida</taxon>
        <taxon>Acari</taxon>
        <taxon>Acariformes</taxon>
        <taxon>Trombidiformes</taxon>
        <taxon>Prostigmata</taxon>
        <taxon>Eupodina</taxon>
        <taxon>Eriophyoidea</taxon>
        <taxon>Eriophyidae</taxon>
        <taxon>Eriophyinae</taxon>
        <taxon>Aceriini</taxon>
        <taxon>Aceria</taxon>
    </lineage>
</organism>
<dbReference type="InterPro" id="IPR007081">
    <property type="entry name" value="RNA_pol_Rpb1_5"/>
</dbReference>
<gene>
    <name evidence="14" type="primary">Polr1a_0</name>
    <name evidence="14" type="ORF">g.4285</name>
</gene>
<dbReference type="InterPro" id="IPR047107">
    <property type="entry name" value="DNA-dir_RNA_pol1_lsu_C"/>
</dbReference>
<keyword evidence="5 11" id="KW-0548">Nucleotidyltransferase</keyword>
<dbReference type="InterPro" id="IPR015699">
    <property type="entry name" value="DNA-dir_RNA_pol1_lsu_N"/>
</dbReference>
<evidence type="ECO:0000256" key="1">
    <source>
        <dbReference type="ARBA" id="ARBA00004123"/>
    </source>
</evidence>
<dbReference type="Gene3D" id="1.10.132.30">
    <property type="match status" value="1"/>
</dbReference>
<feature type="region of interest" description="Disordered" evidence="12">
    <location>
        <begin position="240"/>
        <end position="259"/>
    </location>
</feature>
<comment type="catalytic activity">
    <reaction evidence="11">
        <text>RNA(n) + a ribonucleoside 5'-triphosphate = RNA(n+1) + diphosphate</text>
        <dbReference type="Rhea" id="RHEA:21248"/>
        <dbReference type="Rhea" id="RHEA-COMP:14527"/>
        <dbReference type="Rhea" id="RHEA-COMP:17342"/>
        <dbReference type="ChEBI" id="CHEBI:33019"/>
        <dbReference type="ChEBI" id="CHEBI:61557"/>
        <dbReference type="ChEBI" id="CHEBI:140395"/>
        <dbReference type="EC" id="2.7.7.6"/>
    </reaction>
</comment>
<feature type="region of interest" description="Disordered" evidence="12">
    <location>
        <begin position="1546"/>
        <end position="1610"/>
    </location>
</feature>
<dbReference type="SUPFAM" id="SSF64484">
    <property type="entry name" value="beta and beta-prime subunits of DNA dependent RNA-polymerase"/>
    <property type="match status" value="1"/>
</dbReference>
<evidence type="ECO:0000256" key="2">
    <source>
        <dbReference type="ARBA" id="ARBA00006460"/>
    </source>
</evidence>
<reference evidence="14" key="1">
    <citation type="submission" date="2018-10" db="EMBL/GenBank/DDBJ databases">
        <title>Transcriptome assembly of Aceria tosichella (Wheat curl mite) Type 2.</title>
        <authorList>
            <person name="Scully E.D."/>
            <person name="Geib S.M."/>
            <person name="Palmer N.A."/>
            <person name="Gupta A.K."/>
            <person name="Sarath G."/>
            <person name="Tatineni S."/>
        </authorList>
    </citation>
    <scope>NUCLEOTIDE SEQUENCE</scope>
    <source>
        <strain evidence="14">LincolnNE</strain>
    </source>
</reference>
<dbReference type="Pfam" id="PF04997">
    <property type="entry name" value="RNA_pol_Rpb1_1"/>
    <property type="match status" value="1"/>
</dbReference>
<dbReference type="Pfam" id="PF05000">
    <property type="entry name" value="RNA_pol_Rpb1_4"/>
    <property type="match status" value="1"/>
</dbReference>
<dbReference type="Gene3D" id="6.10.250.2940">
    <property type="match status" value="1"/>
</dbReference>
<evidence type="ECO:0000256" key="12">
    <source>
        <dbReference type="SAM" id="MobiDB-lite"/>
    </source>
</evidence>
<dbReference type="Gene3D" id="1.10.357.120">
    <property type="match status" value="1"/>
</dbReference>
<dbReference type="InterPro" id="IPR000722">
    <property type="entry name" value="RNA_pol_asu"/>
</dbReference>
<evidence type="ECO:0000256" key="8">
    <source>
        <dbReference type="ARBA" id="ARBA00022842"/>
    </source>
</evidence>
<dbReference type="InterPro" id="IPR007066">
    <property type="entry name" value="RNA_pol_Rpb1_3"/>
</dbReference>
<comment type="function">
    <text evidence="11">DNA-dependent RNA polymerase catalyzes the transcription of DNA into RNA using the four ribonucleoside triphosphates as substrates.</text>
</comment>
<evidence type="ECO:0000313" key="14">
    <source>
        <dbReference type="EMBL" id="MDE48319.1"/>
    </source>
</evidence>
<evidence type="ECO:0000259" key="13">
    <source>
        <dbReference type="SMART" id="SM00663"/>
    </source>
</evidence>
<evidence type="ECO:0000256" key="9">
    <source>
        <dbReference type="ARBA" id="ARBA00023163"/>
    </source>
</evidence>
<dbReference type="CDD" id="cd02735">
    <property type="entry name" value="RNAP_I_Rpa1_C"/>
    <property type="match status" value="1"/>
</dbReference>
<dbReference type="FunFam" id="2.40.40.20:FF:000019">
    <property type="entry name" value="DNA-directed RNA polymerase II subunit RPB1"/>
    <property type="match status" value="1"/>
</dbReference>
<dbReference type="InterPro" id="IPR007083">
    <property type="entry name" value="RNA_pol_Rpb1_4"/>
</dbReference>
<feature type="compositionally biased region" description="Acidic residues" evidence="12">
    <location>
        <begin position="1578"/>
        <end position="1596"/>
    </location>
</feature>
<dbReference type="Gene3D" id="1.10.274.100">
    <property type="entry name" value="RNA polymerase Rpb1, domain 3"/>
    <property type="match status" value="1"/>
</dbReference>
<dbReference type="PANTHER" id="PTHR19376:SF11">
    <property type="entry name" value="DNA-DIRECTED RNA POLYMERASE I SUBUNIT RPA1"/>
    <property type="match status" value="1"/>
</dbReference>
<evidence type="ECO:0000256" key="3">
    <source>
        <dbReference type="ARBA" id="ARBA00022478"/>
    </source>
</evidence>
<dbReference type="SMART" id="SM00663">
    <property type="entry name" value="RPOLA_N"/>
    <property type="match status" value="1"/>
</dbReference>
<dbReference type="InterPro" id="IPR045867">
    <property type="entry name" value="DNA-dir_RpoC_beta_prime"/>
</dbReference>
<keyword evidence="9 11" id="KW-0804">Transcription</keyword>
<keyword evidence="3 11" id="KW-0240">DNA-directed RNA polymerase</keyword>
<feature type="region of interest" description="Disordered" evidence="12">
    <location>
        <begin position="1810"/>
        <end position="1838"/>
    </location>
</feature>
<dbReference type="GO" id="GO:0003677">
    <property type="term" value="F:DNA binding"/>
    <property type="evidence" value="ECO:0007669"/>
    <property type="project" value="InterPro"/>
</dbReference>
<dbReference type="InterPro" id="IPR044893">
    <property type="entry name" value="RNA_pol_Rpb1_clamp_domain"/>
</dbReference>
<dbReference type="InterPro" id="IPR042102">
    <property type="entry name" value="RNA_pol_Rpb1_3_sf"/>
</dbReference>
<dbReference type="Pfam" id="PF04998">
    <property type="entry name" value="RNA_pol_Rpb1_5"/>
    <property type="match status" value="1"/>
</dbReference>
<dbReference type="Gene3D" id="2.40.40.20">
    <property type="match status" value="1"/>
</dbReference>
<dbReference type="Gene3D" id="4.10.860.120">
    <property type="entry name" value="RNA polymerase II, clamp domain"/>
    <property type="match status" value="1"/>
</dbReference>
<keyword evidence="7" id="KW-0862">Zinc</keyword>
<evidence type="ECO:0000256" key="6">
    <source>
        <dbReference type="ARBA" id="ARBA00022723"/>
    </source>
</evidence>
<feature type="domain" description="RNA polymerase N-terminal" evidence="13">
    <location>
        <begin position="336"/>
        <end position="661"/>
    </location>
</feature>
<evidence type="ECO:0000256" key="7">
    <source>
        <dbReference type="ARBA" id="ARBA00022833"/>
    </source>
</evidence>